<organism evidence="1 2">
    <name type="scientific">Lymnaea stagnalis</name>
    <name type="common">Great pond snail</name>
    <name type="synonym">Helix stagnalis</name>
    <dbReference type="NCBI Taxonomy" id="6523"/>
    <lineage>
        <taxon>Eukaryota</taxon>
        <taxon>Metazoa</taxon>
        <taxon>Spiralia</taxon>
        <taxon>Lophotrochozoa</taxon>
        <taxon>Mollusca</taxon>
        <taxon>Gastropoda</taxon>
        <taxon>Heterobranchia</taxon>
        <taxon>Euthyneura</taxon>
        <taxon>Panpulmonata</taxon>
        <taxon>Hygrophila</taxon>
        <taxon>Lymnaeoidea</taxon>
        <taxon>Lymnaeidae</taxon>
        <taxon>Lymnaea</taxon>
    </lineage>
</organism>
<evidence type="ECO:0000313" key="2">
    <source>
        <dbReference type="Proteomes" id="UP001497497"/>
    </source>
</evidence>
<evidence type="ECO:0000313" key="1">
    <source>
        <dbReference type="EMBL" id="CAL1534004.1"/>
    </source>
</evidence>
<accession>A0AAV2HIZ1</accession>
<gene>
    <name evidence="1" type="ORF">GSLYS_00007964001</name>
</gene>
<proteinExistence type="predicted"/>
<dbReference type="EMBL" id="CAXITT010000158">
    <property type="protein sequence ID" value="CAL1534004.1"/>
    <property type="molecule type" value="Genomic_DNA"/>
</dbReference>
<feature type="non-terminal residue" evidence="1">
    <location>
        <position position="1"/>
    </location>
</feature>
<protein>
    <submittedName>
        <fullName evidence="1">Uncharacterized protein</fullName>
    </submittedName>
</protein>
<comment type="caution">
    <text evidence="1">The sequence shown here is derived from an EMBL/GenBank/DDBJ whole genome shotgun (WGS) entry which is preliminary data.</text>
</comment>
<sequence length="163" mass="18458">INCVTNPSYTNKTTTTRYESANFPLDLSDCLQDASVWEAMEIRFLENDTCTVLRPKLCTSASTGEDRSQKTSLLDTKRTELVTKNGDLTKVKGQIRRQTVCVEKVHVKNLLNTKREKCGNLSSSRLSEYRPPNVYSAMDTCTNAEVKMGYRAGGEYRSEEYFT</sequence>
<name>A0AAV2HIZ1_LYMST</name>
<dbReference type="AlphaFoldDB" id="A0AAV2HIZ1"/>
<dbReference type="Proteomes" id="UP001497497">
    <property type="component" value="Unassembled WGS sequence"/>
</dbReference>
<reference evidence="1 2" key="1">
    <citation type="submission" date="2024-04" db="EMBL/GenBank/DDBJ databases">
        <authorList>
            <consortium name="Genoscope - CEA"/>
            <person name="William W."/>
        </authorList>
    </citation>
    <scope>NUCLEOTIDE SEQUENCE [LARGE SCALE GENOMIC DNA]</scope>
</reference>
<keyword evidence="2" id="KW-1185">Reference proteome</keyword>
<feature type="non-terminal residue" evidence="1">
    <location>
        <position position="163"/>
    </location>
</feature>